<evidence type="ECO:0000256" key="3">
    <source>
        <dbReference type="ARBA" id="ARBA00022741"/>
    </source>
</evidence>
<reference evidence="10 11" key="1">
    <citation type="submission" date="2018-01" db="EMBL/GenBank/DDBJ databases">
        <title>The draft genome sequence of Halioglobus lutimaris HF004.</title>
        <authorList>
            <person name="Du Z.-J."/>
            <person name="Shi M.-J."/>
        </authorList>
    </citation>
    <scope>NUCLEOTIDE SEQUENCE [LARGE SCALE GENOMIC DNA]</scope>
    <source>
        <strain evidence="10 11">HF004</strain>
    </source>
</reference>
<dbReference type="CDD" id="cd18566">
    <property type="entry name" value="ABC_6TM_PrtD_LapB_HlyB_like"/>
    <property type="match status" value="1"/>
</dbReference>
<keyword evidence="2 7" id="KW-0812">Transmembrane</keyword>
<dbReference type="PROSITE" id="PS50929">
    <property type="entry name" value="ABC_TM1F"/>
    <property type="match status" value="1"/>
</dbReference>
<dbReference type="InterPro" id="IPR027417">
    <property type="entry name" value="P-loop_NTPase"/>
</dbReference>
<dbReference type="Pfam" id="PF00664">
    <property type="entry name" value="ABC_membrane"/>
    <property type="match status" value="1"/>
</dbReference>
<dbReference type="AlphaFoldDB" id="A0A2N5X5L2"/>
<dbReference type="InterPro" id="IPR003439">
    <property type="entry name" value="ABC_transporter-like_ATP-bd"/>
</dbReference>
<keyword evidence="5 7" id="KW-1133">Transmembrane helix</keyword>
<evidence type="ECO:0000256" key="2">
    <source>
        <dbReference type="ARBA" id="ARBA00022692"/>
    </source>
</evidence>
<comment type="subcellular location">
    <subcellularLocation>
        <location evidence="1">Cell membrane</location>
        <topology evidence="1">Multi-pass membrane protein</topology>
    </subcellularLocation>
</comment>
<keyword evidence="11" id="KW-1185">Reference proteome</keyword>
<keyword evidence="3" id="KW-0547">Nucleotide-binding</keyword>
<organism evidence="10 11">
    <name type="scientific">Pseudohalioglobus lutimaris</name>
    <dbReference type="NCBI Taxonomy" id="1737061"/>
    <lineage>
        <taxon>Bacteria</taxon>
        <taxon>Pseudomonadati</taxon>
        <taxon>Pseudomonadota</taxon>
        <taxon>Gammaproteobacteria</taxon>
        <taxon>Cellvibrionales</taxon>
        <taxon>Halieaceae</taxon>
        <taxon>Pseudohalioglobus</taxon>
    </lineage>
</organism>
<dbReference type="InterPro" id="IPR039421">
    <property type="entry name" value="Type_1_exporter"/>
</dbReference>
<dbReference type="Gene3D" id="3.40.50.300">
    <property type="entry name" value="P-loop containing nucleotide triphosphate hydrolases"/>
    <property type="match status" value="1"/>
</dbReference>
<dbReference type="PROSITE" id="PS50893">
    <property type="entry name" value="ABC_TRANSPORTER_2"/>
    <property type="match status" value="1"/>
</dbReference>
<feature type="transmembrane region" description="Helical" evidence="7">
    <location>
        <begin position="130"/>
        <end position="160"/>
    </location>
</feature>
<protein>
    <recommendedName>
        <fullName evidence="12">Type I secretion system permease/ATPase</fullName>
    </recommendedName>
</protein>
<gene>
    <name evidence="10" type="ORF">C0039_07175</name>
</gene>
<evidence type="ECO:0000313" key="11">
    <source>
        <dbReference type="Proteomes" id="UP000235005"/>
    </source>
</evidence>
<dbReference type="EMBL" id="PKUS01000005">
    <property type="protein sequence ID" value="PLW69778.1"/>
    <property type="molecule type" value="Genomic_DNA"/>
</dbReference>
<keyword evidence="6 7" id="KW-0472">Membrane</keyword>
<feature type="domain" description="ABC transmembrane type-1" evidence="9">
    <location>
        <begin position="8"/>
        <end position="287"/>
    </location>
</feature>
<dbReference type="GO" id="GO:0005524">
    <property type="term" value="F:ATP binding"/>
    <property type="evidence" value="ECO:0007669"/>
    <property type="project" value="UniProtKB-KW"/>
</dbReference>
<dbReference type="Pfam" id="PF00005">
    <property type="entry name" value="ABC_tran"/>
    <property type="match status" value="1"/>
</dbReference>
<feature type="transmembrane region" description="Helical" evidence="7">
    <location>
        <begin position="12"/>
        <end position="30"/>
    </location>
</feature>
<keyword evidence="4" id="KW-0067">ATP-binding</keyword>
<dbReference type="InterPro" id="IPR036640">
    <property type="entry name" value="ABC1_TM_sf"/>
</dbReference>
<evidence type="ECO:0000259" key="9">
    <source>
        <dbReference type="PROSITE" id="PS50929"/>
    </source>
</evidence>
<evidence type="ECO:0000256" key="4">
    <source>
        <dbReference type="ARBA" id="ARBA00022840"/>
    </source>
</evidence>
<dbReference type="GO" id="GO:0016887">
    <property type="term" value="F:ATP hydrolysis activity"/>
    <property type="evidence" value="ECO:0007669"/>
    <property type="project" value="InterPro"/>
</dbReference>
<evidence type="ECO:0000256" key="1">
    <source>
        <dbReference type="ARBA" id="ARBA00004651"/>
    </source>
</evidence>
<dbReference type="InterPro" id="IPR003593">
    <property type="entry name" value="AAA+_ATPase"/>
</dbReference>
<dbReference type="SUPFAM" id="SSF52540">
    <property type="entry name" value="P-loop containing nucleoside triphosphate hydrolases"/>
    <property type="match status" value="1"/>
</dbReference>
<evidence type="ECO:0000256" key="6">
    <source>
        <dbReference type="ARBA" id="ARBA00023136"/>
    </source>
</evidence>
<name>A0A2N5X5L2_9GAMM</name>
<evidence type="ECO:0000259" key="8">
    <source>
        <dbReference type="PROSITE" id="PS50893"/>
    </source>
</evidence>
<evidence type="ECO:0008006" key="12">
    <source>
        <dbReference type="Google" id="ProtNLM"/>
    </source>
</evidence>
<feature type="domain" description="ABC transporter" evidence="8">
    <location>
        <begin position="319"/>
        <end position="555"/>
    </location>
</feature>
<dbReference type="PANTHER" id="PTHR43394">
    <property type="entry name" value="ATP-DEPENDENT PERMEASE MDL1, MITOCHONDRIAL"/>
    <property type="match status" value="1"/>
</dbReference>
<dbReference type="GO" id="GO:0005886">
    <property type="term" value="C:plasma membrane"/>
    <property type="evidence" value="ECO:0007669"/>
    <property type="project" value="UniProtKB-SubCell"/>
</dbReference>
<evidence type="ECO:0000256" key="7">
    <source>
        <dbReference type="SAM" id="Phobius"/>
    </source>
</evidence>
<accession>A0A2N5X5L2</accession>
<dbReference type="SMART" id="SM00382">
    <property type="entry name" value="AAA"/>
    <property type="match status" value="1"/>
</dbReference>
<evidence type="ECO:0000256" key="5">
    <source>
        <dbReference type="ARBA" id="ARBA00022989"/>
    </source>
</evidence>
<dbReference type="Proteomes" id="UP000235005">
    <property type="component" value="Unassembled WGS sequence"/>
</dbReference>
<sequence length="557" mass="60438">MTWRRVDVMAASFAINLLALALPIVILQFYDRIIPYKSNGTFIALMTGMFVVIVLDLILKTLRSKILSWEGARFDHRAGVGAMDQILQADTLSFDAKPAGYYIDRIHALENIQEFYSGQSILLLIDLPFVVLYLALIAVIAGPLVAIPIVLVLIFLLVSWKTGSSLHASLSNRSTMEDRRQNFVIELLQGIHTAKSMAMESLMMRRYERLQYQSAESIYDLSKINSISSGVGATFSQLAIISFVGIGAASVVSGDLTVGALAAGTMLTSRVLQPGLRAMSVWTQFQGVRLAIDKVNALFAIPRENSGAVSCDSRVKGAIDVKNVDFKYPEQEELLLKGVSLSIKPGEAIGIAGDNGAGKSTLISLLSGFIKPQAGEILVDGTPLEEFNIEFLRSQIGIVPQQGVIFEGTILENMTLYREGEAAEQAIKLAAELGLGEIVSKLPDGLDTYIGGSAASNLSEGVRQKIIIVRSLVGNPRIILFDDANANFDIKNDKKLVNVIQSMKGDRTMVIVSHRPSVLRLCDRCLELKGGSLHEVTDQLAMQRPATAKPKLTVAGA</sequence>
<feature type="transmembrane region" description="Helical" evidence="7">
    <location>
        <begin position="42"/>
        <end position="59"/>
    </location>
</feature>
<dbReference type="GO" id="GO:0015421">
    <property type="term" value="F:ABC-type oligopeptide transporter activity"/>
    <property type="evidence" value="ECO:0007669"/>
    <property type="project" value="TreeGrafter"/>
</dbReference>
<comment type="caution">
    <text evidence="10">The sequence shown here is derived from an EMBL/GenBank/DDBJ whole genome shotgun (WGS) entry which is preliminary data.</text>
</comment>
<proteinExistence type="predicted"/>
<evidence type="ECO:0000313" key="10">
    <source>
        <dbReference type="EMBL" id="PLW69778.1"/>
    </source>
</evidence>
<dbReference type="SUPFAM" id="SSF90123">
    <property type="entry name" value="ABC transporter transmembrane region"/>
    <property type="match status" value="1"/>
</dbReference>
<dbReference type="PANTHER" id="PTHR43394:SF1">
    <property type="entry name" value="ATP-BINDING CASSETTE SUB-FAMILY B MEMBER 10, MITOCHONDRIAL"/>
    <property type="match status" value="1"/>
</dbReference>
<dbReference type="InterPro" id="IPR011527">
    <property type="entry name" value="ABC1_TM_dom"/>
</dbReference>
<dbReference type="Gene3D" id="1.20.1560.10">
    <property type="entry name" value="ABC transporter type 1, transmembrane domain"/>
    <property type="match status" value="1"/>
</dbReference>